<dbReference type="InterPro" id="IPR024561">
    <property type="entry name" value="Pullul_strch_C"/>
</dbReference>
<dbReference type="InterPro" id="IPR004193">
    <property type="entry name" value="Glyco_hydro_13_N"/>
</dbReference>
<dbReference type="SUPFAM" id="SSF81296">
    <property type="entry name" value="E set domains"/>
    <property type="match status" value="3"/>
</dbReference>
<evidence type="ECO:0000256" key="3">
    <source>
        <dbReference type="SAM" id="SignalP"/>
    </source>
</evidence>
<keyword evidence="2" id="KW-0326">Glycosidase</keyword>
<comment type="similarity">
    <text evidence="1">Belongs to the glycosyl hydrolase 13 family.</text>
</comment>
<dbReference type="EMBL" id="CP026604">
    <property type="protein sequence ID" value="AWB66932.1"/>
    <property type="molecule type" value="Genomic_DNA"/>
</dbReference>
<dbReference type="Gene3D" id="2.60.40.1180">
    <property type="entry name" value="Golgi alpha-mannosidase II"/>
    <property type="match status" value="1"/>
</dbReference>
<dbReference type="Pfam" id="PF02922">
    <property type="entry name" value="CBM_48"/>
    <property type="match status" value="1"/>
</dbReference>
<feature type="chain" id="PRO_5015734261" evidence="3">
    <location>
        <begin position="21"/>
        <end position="1537"/>
    </location>
</feature>
<dbReference type="CDD" id="cd11341">
    <property type="entry name" value="AmyAc_Pullulanase_LD-like"/>
    <property type="match status" value="1"/>
</dbReference>
<evidence type="ECO:0000313" key="6">
    <source>
        <dbReference type="Proteomes" id="UP000244441"/>
    </source>
</evidence>
<dbReference type="Gene3D" id="2.60.40.1130">
    <property type="entry name" value="Rab geranylgeranyltransferase alpha-subunit, insert domain"/>
    <property type="match status" value="1"/>
</dbReference>
<dbReference type="Pfam" id="PF11852">
    <property type="entry name" value="Pullul_strch_C"/>
    <property type="match status" value="1"/>
</dbReference>
<evidence type="ECO:0000256" key="2">
    <source>
        <dbReference type="ARBA" id="ARBA00023295"/>
    </source>
</evidence>
<dbReference type="InterPro" id="IPR040671">
    <property type="entry name" value="Pullulanase_N2"/>
</dbReference>
<evidence type="ECO:0000256" key="1">
    <source>
        <dbReference type="ARBA" id="ARBA00008061"/>
    </source>
</evidence>
<dbReference type="SUPFAM" id="SSF51011">
    <property type="entry name" value="Glycosyl hydrolase domain"/>
    <property type="match status" value="1"/>
</dbReference>
<dbReference type="CDD" id="cd02860">
    <property type="entry name" value="E_set_Pullulanase"/>
    <property type="match status" value="1"/>
</dbReference>
<sequence>MIHKQVTSSAIALALASVLAGCNTSNEESLANVPGSEVVDIPLVCRAPDTIKVDSFGNQMFDTDGALMCERVELPCVGQDYDPIKHTCNSKGRHPDAPDEVDGAKTSVIENELNDGSKYATIFFKTEEITTKDQADAAGIIIHAWNSADCNAYDPDFFEKGATQDPDNDNYWATDWATGVLHSGFDDNYGLYWRFKLLDDHSDCANFIIHKGDTKYPDGDMKAYLGGEEDTPRFNVDRMSYVENGITKVGNASTFPYYVPEDEPSDGIRVASKDRAIHWFNADTLLFNTQSDQAQTIRLYSTTAVAKLFPGEGFRNMDDYLIGDYVEFTRTSDSLDADELERAKYRRDFAQFSVQLNTDENATDEQVNQAKTSYISQVKELLKGRVMAILYDKKGDPFISYLVQTAGVLDDLYTGEEDKADTVKLGADYHNNTITTSVWAPTASQVKLKLYNDKNSSGEYTEIASKDMAYNDVSGIWSYTGDTAELDRKLFRYEVSVYHPMTDSFEVHEVIDPYALSVTTNGRYARFVNLNDSDLKPAGWDNHTIPAGQNPEDIVVYEGHIRDFSILDDSTAAENRGKYLAFTEVDTAPVNHLKSLQQAGLTHFQVLPANDIASTNEDISQQVNVTDTVADLCAVKADLTICSEASATAVIQDALAAMDPASNTVNQTLQALRGLDGFNWGYDPYAYNVPEGGYSSDPESVARIVEMRSMVQALHEAGLRASIDVVYNHTSASGLWDNSVFDKIVPGYYHRLNVDTGAVIDNSCCQDTAGENAMFAKFVKDSLVSWAEHYKFDAFRFDLMNLLPKDLVLEAREAVLAIDDDNYFYGEGWNFGMIANFGAVEEQMAGTQFGTFSDRQRDAVRHAALFNQGGNGADVDTIRVGLVANLENYTLQNHQGNFGRLSALPNDDHGYAKDPADIVNYVGKHDNETLWDQLQLGLPDDLSSAERARIHAVAGSFPILSQGIPFIQMGQDLLRSKSMDRNTYDSGDLLNKVDFTKQDHNWNISFPLEYSCWGDESADNCKARLQGLLAQDSRKAQSVDIEWASAVYQDFLKIRKSSKLFRLTSAEQIMDRVGFHNTGSSQTHGVIVMSLDDGAGCKNGTKDYAGNCDVTTDLRADLDPNYDGLIVVFNGTATEQTMVVPTALGFALHDVQANSDDSVVASASVSEVDGNGQFTVPAYTTAVFAKKQDGAQGAGINIYATVGEPDIPPYDATTIYLRGDMNEWSENNAFEYKGAGIYETVVELAAQDYSFKVADANWSYPNIGGGVNVALNTATTLGANGDDLSVTISKADKYKFVLNAKNPNAPILTIESSIEQPAYGATPVYIRGGMNGWGAADPMLFVGNATYVIRYQLAAGDHSFKFASEDWSAVNFGAGSTTNTTVDSPLTLDGGSDATISIAQDGMYTFSINASNASAPIVTVSRDEQPYLGGAVYLRGYQNNWDNTTPANQFTYYGNGYYAITMAHTGDTQFKIASEGWSPVNFGGSGLALHEPLTLEHNAGDIALTGLDATNVQFILKVNDEATQDATITVIDLANYQ</sequence>
<keyword evidence="3" id="KW-0732">Signal</keyword>
<dbReference type="InterPro" id="IPR017853">
    <property type="entry name" value="GH"/>
</dbReference>
<feature type="domain" description="Glycosyl hydrolase family 13 catalytic" evidence="4">
    <location>
        <begin position="670"/>
        <end position="997"/>
    </location>
</feature>
<dbReference type="InterPro" id="IPR013784">
    <property type="entry name" value="Carb-bd-like_fold"/>
</dbReference>
<dbReference type="InterPro" id="IPR013783">
    <property type="entry name" value="Ig-like_fold"/>
</dbReference>
<protein>
    <submittedName>
        <fullName evidence="5">DUF3372 domain-containing protein</fullName>
    </submittedName>
</protein>
<name>A0A2S0VRZ2_9ALTE</name>
<dbReference type="Gene3D" id="2.60.40.3620">
    <property type="match status" value="2"/>
</dbReference>
<feature type="signal peptide" evidence="3">
    <location>
        <begin position="1"/>
        <end position="20"/>
    </location>
</feature>
<dbReference type="PROSITE" id="PS51257">
    <property type="entry name" value="PROKAR_LIPOPROTEIN"/>
    <property type="match status" value="1"/>
</dbReference>
<dbReference type="KEGG" id="cate:C2869_11010"/>
<dbReference type="OrthoDB" id="3236218at2"/>
<proteinExistence type="inferred from homology"/>
<accession>A0A2S0VRZ2</accession>
<dbReference type="SUPFAM" id="SSF51445">
    <property type="entry name" value="(Trans)glycosidases"/>
    <property type="match status" value="1"/>
</dbReference>
<dbReference type="GO" id="GO:0005975">
    <property type="term" value="P:carbohydrate metabolic process"/>
    <property type="evidence" value="ECO:0007669"/>
    <property type="project" value="InterPro"/>
</dbReference>
<dbReference type="InterPro" id="IPR006047">
    <property type="entry name" value="GH13_cat_dom"/>
</dbReference>
<evidence type="ECO:0000313" key="5">
    <source>
        <dbReference type="EMBL" id="AWB66932.1"/>
    </source>
</evidence>
<dbReference type="SMART" id="SM00642">
    <property type="entry name" value="Aamy"/>
    <property type="match status" value="1"/>
</dbReference>
<dbReference type="GO" id="GO:0004553">
    <property type="term" value="F:hydrolase activity, hydrolyzing O-glycosyl compounds"/>
    <property type="evidence" value="ECO:0007669"/>
    <property type="project" value="InterPro"/>
</dbReference>
<dbReference type="SUPFAM" id="SSF49452">
    <property type="entry name" value="Starch-binding domain-like"/>
    <property type="match status" value="1"/>
</dbReference>
<gene>
    <name evidence="5" type="ORF">C2869_11010</name>
</gene>
<dbReference type="Pfam" id="PF17967">
    <property type="entry name" value="Pullulanase_N2"/>
    <property type="match status" value="1"/>
</dbReference>
<dbReference type="Gene3D" id="3.20.20.80">
    <property type="entry name" value="Glycosidases"/>
    <property type="match status" value="1"/>
</dbReference>
<keyword evidence="2" id="KW-0378">Hydrolase</keyword>
<evidence type="ECO:0000259" key="4">
    <source>
        <dbReference type="SMART" id="SM00642"/>
    </source>
</evidence>
<dbReference type="Gene3D" id="2.60.40.1110">
    <property type="match status" value="1"/>
</dbReference>
<dbReference type="InterPro" id="IPR013780">
    <property type="entry name" value="Glyco_hydro_b"/>
</dbReference>
<dbReference type="Gene3D" id="2.60.40.10">
    <property type="entry name" value="Immunoglobulins"/>
    <property type="match status" value="2"/>
</dbReference>
<keyword evidence="6" id="KW-1185">Reference proteome</keyword>
<dbReference type="GO" id="GO:0030246">
    <property type="term" value="F:carbohydrate binding"/>
    <property type="evidence" value="ECO:0007669"/>
    <property type="project" value="InterPro"/>
</dbReference>
<dbReference type="RefSeq" id="WP_108602988.1">
    <property type="nucleotide sequence ID" value="NZ_CP026604.1"/>
</dbReference>
<organism evidence="5 6">
    <name type="scientific">Saccharobesus litoralis</name>
    <dbReference type="NCBI Taxonomy" id="2172099"/>
    <lineage>
        <taxon>Bacteria</taxon>
        <taxon>Pseudomonadati</taxon>
        <taxon>Pseudomonadota</taxon>
        <taxon>Gammaproteobacteria</taxon>
        <taxon>Alteromonadales</taxon>
        <taxon>Alteromonadaceae</taxon>
        <taxon>Saccharobesus</taxon>
    </lineage>
</organism>
<reference evidence="5 6" key="1">
    <citation type="submission" date="2018-01" db="EMBL/GenBank/DDBJ databases">
        <title>Genome sequence of a Cantenovulum-like bacteria.</title>
        <authorList>
            <person name="Tan W.R."/>
            <person name="Lau N.-S."/>
            <person name="Go F."/>
            <person name="Amirul A.-A.A."/>
        </authorList>
    </citation>
    <scope>NUCLEOTIDE SEQUENCE [LARGE SCALE GENOMIC DNA]</scope>
    <source>
        <strain evidence="5 6">CCB-QB4</strain>
    </source>
</reference>
<dbReference type="PANTHER" id="PTHR43002">
    <property type="entry name" value="GLYCOGEN DEBRANCHING ENZYME"/>
    <property type="match status" value="1"/>
</dbReference>
<dbReference type="InterPro" id="IPR014756">
    <property type="entry name" value="Ig_E-set"/>
</dbReference>
<dbReference type="Proteomes" id="UP000244441">
    <property type="component" value="Chromosome"/>
</dbReference>
<dbReference type="CDD" id="cd02861">
    <property type="entry name" value="E_set_pullulanase_like"/>
    <property type="match status" value="2"/>
</dbReference>